<organism evidence="1 2">
    <name type="scientific">Mycolicibacterium gilvum</name>
    <dbReference type="NCBI Taxonomy" id="1804"/>
    <lineage>
        <taxon>Bacteria</taxon>
        <taxon>Bacillati</taxon>
        <taxon>Actinomycetota</taxon>
        <taxon>Actinomycetes</taxon>
        <taxon>Mycobacteriales</taxon>
        <taxon>Mycobacteriaceae</taxon>
        <taxon>Mycolicibacterium</taxon>
    </lineage>
</organism>
<proteinExistence type="predicted"/>
<dbReference type="EMBL" id="UGQM01000001">
    <property type="protein sequence ID" value="STZ42736.1"/>
    <property type="molecule type" value="Genomic_DNA"/>
</dbReference>
<reference evidence="1 2" key="1">
    <citation type="submission" date="2018-06" db="EMBL/GenBank/DDBJ databases">
        <authorList>
            <consortium name="Pathogen Informatics"/>
            <person name="Doyle S."/>
        </authorList>
    </citation>
    <scope>NUCLEOTIDE SEQUENCE [LARGE SCALE GENOMIC DNA]</scope>
    <source>
        <strain evidence="1 2">NCTC10742</strain>
    </source>
</reference>
<sequence length="107" mass="11758">MWEGDFLDEFDDLRQHGEKHSTVGDPQGVEIADQSREAYRCPDVPNRVGPVAGGYAGKQLASRRRRRGDHNVDVDEDIDAGVLFAGRGGALCQLAQIPSTNANKPRR</sequence>
<accession>A0A378SLF2</accession>
<evidence type="ECO:0000313" key="2">
    <source>
        <dbReference type="Proteomes" id="UP000254291"/>
    </source>
</evidence>
<dbReference type="Proteomes" id="UP000254291">
    <property type="component" value="Unassembled WGS sequence"/>
</dbReference>
<dbReference type="AlphaFoldDB" id="A0A378SLF2"/>
<protein>
    <submittedName>
        <fullName evidence="1">Uncharacterized protein</fullName>
    </submittedName>
</protein>
<name>A0A378SLF2_9MYCO</name>
<evidence type="ECO:0000313" key="1">
    <source>
        <dbReference type="EMBL" id="STZ42736.1"/>
    </source>
</evidence>
<gene>
    <name evidence="1" type="ORF">NCTC10742_01950</name>
</gene>